<evidence type="ECO:0000313" key="4">
    <source>
        <dbReference type="EMBL" id="MFB9467910.1"/>
    </source>
</evidence>
<gene>
    <name evidence="4" type="ORF">ACFFR3_00245</name>
</gene>
<comment type="similarity">
    <text evidence="1 2">Belongs to the anti-sigma-factor antagonist family.</text>
</comment>
<dbReference type="RefSeq" id="WP_345388225.1">
    <property type="nucleotide sequence ID" value="NZ_BAAAXS010000001.1"/>
</dbReference>
<dbReference type="Proteomes" id="UP001589568">
    <property type="component" value="Unassembled WGS sequence"/>
</dbReference>
<dbReference type="PROSITE" id="PS50801">
    <property type="entry name" value="STAS"/>
    <property type="match status" value="1"/>
</dbReference>
<dbReference type="InterPro" id="IPR036513">
    <property type="entry name" value="STAS_dom_sf"/>
</dbReference>
<proteinExistence type="inferred from homology"/>
<accession>A0ABV5NC99</accession>
<dbReference type="EMBL" id="JBHMCF010000002">
    <property type="protein sequence ID" value="MFB9467910.1"/>
    <property type="molecule type" value="Genomic_DNA"/>
</dbReference>
<dbReference type="InterPro" id="IPR003658">
    <property type="entry name" value="Anti-sigma_ant"/>
</dbReference>
<comment type="caution">
    <text evidence="4">The sequence shown here is derived from an EMBL/GenBank/DDBJ whole genome shotgun (WGS) entry which is preliminary data.</text>
</comment>
<feature type="domain" description="STAS" evidence="3">
    <location>
        <begin position="1"/>
        <end position="110"/>
    </location>
</feature>
<dbReference type="InterPro" id="IPR002645">
    <property type="entry name" value="STAS_dom"/>
</dbReference>
<protein>
    <recommendedName>
        <fullName evidence="2">Anti-sigma factor antagonist</fullName>
    </recommendedName>
</protein>
<dbReference type="SUPFAM" id="SSF52091">
    <property type="entry name" value="SpoIIaa-like"/>
    <property type="match status" value="1"/>
</dbReference>
<evidence type="ECO:0000313" key="5">
    <source>
        <dbReference type="Proteomes" id="UP001589568"/>
    </source>
</evidence>
<dbReference type="Gene3D" id="3.30.750.24">
    <property type="entry name" value="STAS domain"/>
    <property type="match status" value="1"/>
</dbReference>
<dbReference type="PANTHER" id="PTHR33495">
    <property type="entry name" value="ANTI-SIGMA FACTOR ANTAGONIST TM_1081-RELATED-RELATED"/>
    <property type="match status" value="1"/>
</dbReference>
<dbReference type="NCBIfam" id="TIGR00377">
    <property type="entry name" value="ant_ant_sig"/>
    <property type="match status" value="1"/>
</dbReference>
<evidence type="ECO:0000256" key="1">
    <source>
        <dbReference type="ARBA" id="ARBA00009013"/>
    </source>
</evidence>
<reference evidence="4 5" key="1">
    <citation type="submission" date="2024-09" db="EMBL/GenBank/DDBJ databases">
        <authorList>
            <person name="Sun Q."/>
            <person name="Mori K."/>
        </authorList>
    </citation>
    <scope>NUCLEOTIDE SEQUENCE [LARGE SCALE GENOMIC DNA]</scope>
    <source>
        <strain evidence="4 5">JCM 3324</strain>
    </source>
</reference>
<dbReference type="PANTHER" id="PTHR33495:SF2">
    <property type="entry name" value="ANTI-SIGMA FACTOR ANTAGONIST TM_1081-RELATED"/>
    <property type="match status" value="1"/>
</dbReference>
<evidence type="ECO:0000259" key="3">
    <source>
        <dbReference type="PROSITE" id="PS50801"/>
    </source>
</evidence>
<dbReference type="Pfam" id="PF01740">
    <property type="entry name" value="STAS"/>
    <property type="match status" value="1"/>
</dbReference>
<keyword evidence="5" id="KW-1185">Reference proteome</keyword>
<organism evidence="4 5">
    <name type="scientific">Nonomuraea salmonea</name>
    <dbReference type="NCBI Taxonomy" id="46181"/>
    <lineage>
        <taxon>Bacteria</taxon>
        <taxon>Bacillati</taxon>
        <taxon>Actinomycetota</taxon>
        <taxon>Actinomycetes</taxon>
        <taxon>Streptosporangiales</taxon>
        <taxon>Streptosporangiaceae</taxon>
        <taxon>Nonomuraea</taxon>
    </lineage>
</organism>
<name>A0ABV5NC99_9ACTN</name>
<sequence length="118" mass="12558">MKLTCRHYPGATLFTVAGQVDISTSAELEEFIGGQRRRFDDHVIVDMRELTFIDSSGLAVLLAAGALARVHGAGLHLAGVQPMPARLLEITGADRAATFHDDVEQALAAVLAAGHVRL</sequence>
<evidence type="ECO:0000256" key="2">
    <source>
        <dbReference type="RuleBase" id="RU003749"/>
    </source>
</evidence>
<dbReference type="CDD" id="cd07043">
    <property type="entry name" value="STAS_anti-anti-sigma_factors"/>
    <property type="match status" value="1"/>
</dbReference>